<name>A0A7C4RT05_9BACT</name>
<evidence type="ECO:0000313" key="7">
    <source>
        <dbReference type="EMBL" id="HGU33387.1"/>
    </source>
</evidence>
<comment type="function">
    <text evidence="4">Catalyzes amidations at positions B, D, E, and G on adenosylcobyrinic A,C-diamide. NH(2) groups are provided by glutamine, and one molecule of ATP is hydrogenolyzed for each amidation.</text>
</comment>
<dbReference type="UniPathway" id="UPA00148"/>
<evidence type="ECO:0000256" key="2">
    <source>
        <dbReference type="ARBA" id="ARBA00022573"/>
    </source>
</evidence>
<dbReference type="Gene3D" id="3.40.50.880">
    <property type="match status" value="1"/>
</dbReference>
<dbReference type="GO" id="GO:0009236">
    <property type="term" value="P:cobalamin biosynthetic process"/>
    <property type="evidence" value="ECO:0007669"/>
    <property type="project" value="UniProtKB-UniRule"/>
</dbReference>
<dbReference type="InterPro" id="IPR033949">
    <property type="entry name" value="CobQ_GATase1"/>
</dbReference>
<dbReference type="PANTHER" id="PTHR21343">
    <property type="entry name" value="DETHIOBIOTIN SYNTHETASE"/>
    <property type="match status" value="1"/>
</dbReference>
<dbReference type="AlphaFoldDB" id="A0A7C4RT05"/>
<accession>A0A7C4RT05</accession>
<comment type="caution">
    <text evidence="7">The sequence shown here is derived from an EMBL/GenBank/DDBJ whole genome shotgun (WGS) entry which is preliminary data.</text>
</comment>
<evidence type="ECO:0000256" key="1">
    <source>
        <dbReference type="ARBA" id="ARBA00004953"/>
    </source>
</evidence>
<keyword evidence="2 4" id="KW-0169">Cobalamin biosynthesis</keyword>
<comment type="similarity">
    <text evidence="4">Belongs to the CobB/CobQ family. CobQ subfamily.</text>
</comment>
<dbReference type="InterPro" id="IPR029062">
    <property type="entry name" value="Class_I_gatase-like"/>
</dbReference>
<dbReference type="Pfam" id="PF07685">
    <property type="entry name" value="GATase_3"/>
    <property type="match status" value="1"/>
</dbReference>
<dbReference type="GO" id="GO:0015420">
    <property type="term" value="F:ABC-type vitamin B12 transporter activity"/>
    <property type="evidence" value="ECO:0007669"/>
    <property type="project" value="UniProtKB-UniRule"/>
</dbReference>
<dbReference type="HAMAP" id="MF_00028">
    <property type="entry name" value="CobQ"/>
    <property type="match status" value="1"/>
</dbReference>
<evidence type="ECO:0000259" key="5">
    <source>
        <dbReference type="Pfam" id="PF01656"/>
    </source>
</evidence>
<feature type="domain" description="CobB/CobQ-like glutamine amidotransferase" evidence="6">
    <location>
        <begin position="269"/>
        <end position="453"/>
    </location>
</feature>
<dbReference type="SUPFAM" id="SSF52540">
    <property type="entry name" value="P-loop containing nucleoside triphosphate hydrolases"/>
    <property type="match status" value="1"/>
</dbReference>
<dbReference type="InterPro" id="IPR004459">
    <property type="entry name" value="CobQ_synth"/>
</dbReference>
<dbReference type="InterPro" id="IPR047045">
    <property type="entry name" value="CobQ_N"/>
</dbReference>
<evidence type="ECO:0000256" key="4">
    <source>
        <dbReference type="HAMAP-Rule" id="MF_00028"/>
    </source>
</evidence>
<dbReference type="NCBIfam" id="TIGR00313">
    <property type="entry name" value="cobQ"/>
    <property type="match status" value="1"/>
</dbReference>
<dbReference type="PANTHER" id="PTHR21343:SF1">
    <property type="entry name" value="COBYRIC ACID SYNTHASE"/>
    <property type="match status" value="1"/>
</dbReference>
<feature type="active site" evidence="4">
    <location>
        <position position="449"/>
    </location>
</feature>
<dbReference type="Pfam" id="PF01656">
    <property type="entry name" value="CbiA"/>
    <property type="match status" value="1"/>
</dbReference>
<protein>
    <recommendedName>
        <fullName evidence="4">Cobyric acid synthase</fullName>
    </recommendedName>
</protein>
<dbReference type="InterPro" id="IPR011698">
    <property type="entry name" value="GATase_3"/>
</dbReference>
<organism evidence="7">
    <name type="scientific">Desulfatirhabdium butyrativorans</name>
    <dbReference type="NCBI Taxonomy" id="340467"/>
    <lineage>
        <taxon>Bacteria</taxon>
        <taxon>Pseudomonadati</taxon>
        <taxon>Thermodesulfobacteriota</taxon>
        <taxon>Desulfobacteria</taxon>
        <taxon>Desulfobacterales</taxon>
        <taxon>Desulfatirhabdiaceae</taxon>
        <taxon>Desulfatirhabdium</taxon>
    </lineage>
</organism>
<keyword evidence="3 4" id="KW-0315">Glutamine amidotransferase</keyword>
<dbReference type="NCBIfam" id="NF001989">
    <property type="entry name" value="PRK00784.1"/>
    <property type="match status" value="1"/>
</dbReference>
<comment type="pathway">
    <text evidence="1 4">Cofactor biosynthesis; adenosylcobalamin biosynthesis.</text>
</comment>
<dbReference type="EMBL" id="DSUH01000254">
    <property type="protein sequence ID" value="HGU33387.1"/>
    <property type="molecule type" value="Genomic_DNA"/>
</dbReference>
<sequence>MNDDPLVSTLSVTAAPCLAVLGTGSDVGKSVLVAGLCRFFANRGIRVAPFKAQNMSNNSGVTPEGLEMGRAQIVQAEAARIAPHVDMNPVLLKPTSEVGAQVVVLGEARKNATAQGYHAMKDGLFQTAAQALDRLRGQFDLIILEGAGSCAEVNLMASDIVNFRMAAYADAPVILVGDIHRGGIFAQLVGTLACIGEAEQRRVAGCIVNRFRGDVALFSDGIRWIETRTGKPVFGVVPWFSHFAIEAEDSVVIEQPRTTGPSPNGRKCIAVIRLPHISNFTDFDPLRNLPEIEVHYLEKCVDLTGYQAVILPGSKNTRSDLAWLQQTGWAKRVIDYALSGGPVMGICGGYQMLGKRVSDPEGLEGRPGDSEGLGLLPVQTVLEAPKTTTRTEFAWDGAKGFGYEIHMGRTDIAAGQPPFLSVYSRNGIPCRDTDGCLASSGRIMGTYMHGFFDLPDVTAKWLAWIGLPELAANAIHGPAGRDRAYDLLAEHLTAHLDMEAVCRLVRRP</sequence>
<dbReference type="GO" id="GO:0003824">
    <property type="term" value="F:catalytic activity"/>
    <property type="evidence" value="ECO:0007669"/>
    <property type="project" value="InterPro"/>
</dbReference>
<dbReference type="CDD" id="cd01750">
    <property type="entry name" value="GATase1_CobQ"/>
    <property type="match status" value="1"/>
</dbReference>
<feature type="domain" description="CobQ/CobB/MinD/ParA nucleotide binding" evidence="5">
    <location>
        <begin position="18"/>
        <end position="244"/>
    </location>
</feature>
<gene>
    <name evidence="4" type="primary">cobQ</name>
    <name evidence="7" type="ORF">ENS29_11090</name>
</gene>
<dbReference type="InterPro" id="IPR002586">
    <property type="entry name" value="CobQ/CobB/MinD/ParA_Nub-bd_dom"/>
</dbReference>
<dbReference type="Gene3D" id="3.40.50.300">
    <property type="entry name" value="P-loop containing nucleotide triphosphate hydrolases"/>
    <property type="match status" value="1"/>
</dbReference>
<reference evidence="7" key="1">
    <citation type="journal article" date="2020" name="mSystems">
        <title>Genome- and Community-Level Interaction Insights into Carbon Utilization and Element Cycling Functions of Hydrothermarchaeota in Hydrothermal Sediment.</title>
        <authorList>
            <person name="Zhou Z."/>
            <person name="Liu Y."/>
            <person name="Xu W."/>
            <person name="Pan J."/>
            <person name="Luo Z.H."/>
            <person name="Li M."/>
        </authorList>
    </citation>
    <scope>NUCLEOTIDE SEQUENCE [LARGE SCALE GENOMIC DNA]</scope>
    <source>
        <strain evidence="7">SpSt-477</strain>
    </source>
</reference>
<evidence type="ECO:0000256" key="3">
    <source>
        <dbReference type="ARBA" id="ARBA00022962"/>
    </source>
</evidence>
<dbReference type="InterPro" id="IPR027417">
    <property type="entry name" value="P-loop_NTPase"/>
</dbReference>
<dbReference type="PROSITE" id="PS51274">
    <property type="entry name" value="GATASE_COBBQ"/>
    <property type="match status" value="1"/>
</dbReference>
<dbReference type="SUPFAM" id="SSF52317">
    <property type="entry name" value="Class I glutamine amidotransferase-like"/>
    <property type="match status" value="1"/>
</dbReference>
<proteinExistence type="inferred from homology"/>
<dbReference type="CDD" id="cd05389">
    <property type="entry name" value="CobQ_N"/>
    <property type="match status" value="1"/>
</dbReference>
<feature type="active site" description="Nucleophile" evidence="4">
    <location>
        <position position="347"/>
    </location>
</feature>
<evidence type="ECO:0000259" key="6">
    <source>
        <dbReference type="Pfam" id="PF07685"/>
    </source>
</evidence>